<evidence type="ECO:0000256" key="4">
    <source>
        <dbReference type="ARBA" id="ARBA00022519"/>
    </source>
</evidence>
<feature type="transmembrane region" description="Helical" evidence="10">
    <location>
        <begin position="262"/>
        <end position="282"/>
    </location>
</feature>
<feature type="transmembrane region" description="Helical" evidence="10">
    <location>
        <begin position="12"/>
        <end position="37"/>
    </location>
</feature>
<evidence type="ECO:0000256" key="10">
    <source>
        <dbReference type="SAM" id="Phobius"/>
    </source>
</evidence>
<dbReference type="PANTHER" id="PTHR32196">
    <property type="entry name" value="ABC TRANSPORTER PERMEASE PROTEIN YPHD-RELATED-RELATED"/>
    <property type="match status" value="1"/>
</dbReference>
<comment type="subcellular location">
    <subcellularLocation>
        <location evidence="1">Cell membrane</location>
        <topology evidence="1">Multi-pass membrane protein</topology>
    </subcellularLocation>
</comment>
<evidence type="ECO:0000256" key="9">
    <source>
        <dbReference type="SAM" id="MobiDB-lite"/>
    </source>
</evidence>
<feature type="transmembrane region" description="Helical" evidence="10">
    <location>
        <begin position="205"/>
        <end position="226"/>
    </location>
</feature>
<proteinExistence type="predicted"/>
<dbReference type="GO" id="GO:0005886">
    <property type="term" value="C:plasma membrane"/>
    <property type="evidence" value="ECO:0007669"/>
    <property type="project" value="UniProtKB-SubCell"/>
</dbReference>
<evidence type="ECO:0000256" key="8">
    <source>
        <dbReference type="ARBA" id="ARBA00039381"/>
    </source>
</evidence>
<dbReference type="EMBL" id="MJIE01000001">
    <property type="protein sequence ID" value="OLR55926.1"/>
    <property type="molecule type" value="Genomic_DNA"/>
</dbReference>
<dbReference type="Proteomes" id="UP000187404">
    <property type="component" value="Unassembled WGS sequence"/>
</dbReference>
<feature type="transmembrane region" description="Helical" evidence="10">
    <location>
        <begin position="116"/>
        <end position="135"/>
    </location>
</feature>
<feature type="transmembrane region" description="Helical" evidence="10">
    <location>
        <begin position="49"/>
        <end position="82"/>
    </location>
</feature>
<keyword evidence="5 10" id="KW-0812">Transmembrane</keyword>
<keyword evidence="7 10" id="KW-0472">Membrane</keyword>
<evidence type="ECO:0000256" key="6">
    <source>
        <dbReference type="ARBA" id="ARBA00022989"/>
    </source>
</evidence>
<evidence type="ECO:0000256" key="5">
    <source>
        <dbReference type="ARBA" id="ARBA00022692"/>
    </source>
</evidence>
<evidence type="ECO:0000256" key="1">
    <source>
        <dbReference type="ARBA" id="ARBA00004651"/>
    </source>
</evidence>
<dbReference type="RefSeq" id="WP_075713038.1">
    <property type="nucleotide sequence ID" value="NZ_MJIE01000001.1"/>
</dbReference>
<keyword evidence="2" id="KW-0813">Transport</keyword>
<feature type="transmembrane region" description="Helical" evidence="10">
    <location>
        <begin position="288"/>
        <end position="305"/>
    </location>
</feature>
<evidence type="ECO:0000256" key="7">
    <source>
        <dbReference type="ARBA" id="ARBA00023136"/>
    </source>
</evidence>
<reference evidence="11 12" key="1">
    <citation type="journal article" date="2016" name="Appl. Environ. Microbiol.">
        <title>Function and Phylogeny of Bacterial Butyryl Coenzyme A:Acetate Transferases and Their Diversity in the Proximal Colon of Swine.</title>
        <authorList>
            <person name="Trachsel J."/>
            <person name="Bayles D.O."/>
            <person name="Looft T."/>
            <person name="Levine U.Y."/>
            <person name="Allen H.K."/>
        </authorList>
    </citation>
    <scope>NUCLEOTIDE SEQUENCE [LARGE SCALE GENOMIC DNA]</scope>
    <source>
        <strain evidence="11 12">68-3-10</strain>
    </source>
</reference>
<keyword evidence="6 10" id="KW-1133">Transmembrane helix</keyword>
<feature type="transmembrane region" description="Helical" evidence="10">
    <location>
        <begin position="88"/>
        <end position="109"/>
    </location>
</feature>
<organism evidence="11 12">
    <name type="scientific">Hornefia porci</name>
    <dbReference type="NCBI Taxonomy" id="2652292"/>
    <lineage>
        <taxon>Bacteria</taxon>
        <taxon>Bacillati</taxon>
        <taxon>Bacillota</taxon>
        <taxon>Clostridia</taxon>
        <taxon>Peptostreptococcales</taxon>
        <taxon>Anaerovoracaceae</taxon>
        <taxon>Hornefia</taxon>
    </lineage>
</organism>
<evidence type="ECO:0000256" key="2">
    <source>
        <dbReference type="ARBA" id="ARBA00022448"/>
    </source>
</evidence>
<protein>
    <recommendedName>
        <fullName evidence="8">Autoinducer 2 import system permease protein LsrD</fullName>
    </recommendedName>
</protein>
<gene>
    <name evidence="11" type="ORF">BHK98_07550</name>
</gene>
<sequence>MLKNKNVQLIDILPIVALIVLLLVFGITSGGALFSSFNIQSVIRDSIPVILGGLGVIFVIATGGCDLSIGAVAAVAATVGAYYGSIYGAWMTVLLVLLIGLASGTFLGLITSRFHVSSFMASLALLMGLRGFLNVCNVKWEQVYLPESLHFMNGFGPALLITAVLTVIVWYVFEKTKFGYYCKGMGENENTMIAIGVDTVKVRHIAFIISGVMAAVMGLLLISATGGSSSTLGNFMEMKVQMGVFLGGVLVSGGMRSKIYKLIFGSLSITVIVNGLTISGASSSVTELAEGIILMLLLYITILLSKNKGFKRKKSGASNEEPAGEIDSQIA</sequence>
<keyword evidence="12" id="KW-1185">Reference proteome</keyword>
<dbReference type="InterPro" id="IPR001851">
    <property type="entry name" value="ABC_transp_permease"/>
</dbReference>
<comment type="caution">
    <text evidence="11">The sequence shown here is derived from an EMBL/GenBank/DDBJ whole genome shotgun (WGS) entry which is preliminary data.</text>
</comment>
<dbReference type="OrthoDB" id="1765588at2"/>
<name>A0A1Q9JI90_9FIRM</name>
<evidence type="ECO:0000313" key="12">
    <source>
        <dbReference type="Proteomes" id="UP000187404"/>
    </source>
</evidence>
<dbReference type="AlphaFoldDB" id="A0A1Q9JI90"/>
<dbReference type="PANTHER" id="PTHR32196:SF71">
    <property type="entry name" value="AUTOINDUCER 2 IMPORT SYSTEM PERMEASE PROTEIN LSRD"/>
    <property type="match status" value="1"/>
</dbReference>
<accession>A0A1Q9JI90</accession>
<keyword evidence="4" id="KW-0997">Cell inner membrane</keyword>
<evidence type="ECO:0000313" key="11">
    <source>
        <dbReference type="EMBL" id="OLR55926.1"/>
    </source>
</evidence>
<feature type="region of interest" description="Disordered" evidence="9">
    <location>
        <begin position="312"/>
        <end position="331"/>
    </location>
</feature>
<feature type="transmembrane region" description="Helical" evidence="10">
    <location>
        <begin position="155"/>
        <end position="173"/>
    </location>
</feature>
<dbReference type="GO" id="GO:0022857">
    <property type="term" value="F:transmembrane transporter activity"/>
    <property type="evidence" value="ECO:0007669"/>
    <property type="project" value="InterPro"/>
</dbReference>
<dbReference type="Pfam" id="PF02653">
    <property type="entry name" value="BPD_transp_2"/>
    <property type="match status" value="1"/>
</dbReference>
<keyword evidence="3" id="KW-1003">Cell membrane</keyword>
<evidence type="ECO:0000256" key="3">
    <source>
        <dbReference type="ARBA" id="ARBA00022475"/>
    </source>
</evidence>
<feature type="transmembrane region" description="Helical" evidence="10">
    <location>
        <begin position="238"/>
        <end position="255"/>
    </location>
</feature>
<dbReference type="STRING" id="1261640.BHK98_07550"/>